<feature type="region of interest" description="Disordered" evidence="1">
    <location>
        <begin position="1"/>
        <end position="35"/>
    </location>
</feature>
<evidence type="ECO:0000313" key="3">
    <source>
        <dbReference type="Proteomes" id="UP001368654"/>
    </source>
</evidence>
<dbReference type="EMBL" id="JBBDGL010000002">
    <property type="protein sequence ID" value="MEJ1155250.1"/>
    <property type="molecule type" value="Genomic_DNA"/>
</dbReference>
<accession>A0ABU8LSM1</accession>
<organism evidence="2 3">
    <name type="scientific">Microbacterium marmarense</name>
    <dbReference type="NCBI Taxonomy" id="3122051"/>
    <lineage>
        <taxon>Bacteria</taxon>
        <taxon>Bacillati</taxon>
        <taxon>Actinomycetota</taxon>
        <taxon>Actinomycetes</taxon>
        <taxon>Micrococcales</taxon>
        <taxon>Microbacteriaceae</taxon>
        <taxon>Microbacterium</taxon>
    </lineage>
</organism>
<keyword evidence="3" id="KW-1185">Reference proteome</keyword>
<dbReference type="Gene3D" id="2.30.110.10">
    <property type="entry name" value="Electron Transport, Fmn-binding Protein, Chain A"/>
    <property type="match status" value="1"/>
</dbReference>
<sequence>MTSSTPAQGDGAQQSSASEVQPRTDAPNPYLIEPHHEPTAASLGVQEIPVDECWRLLESVGLGRLAIVAADGRPDVFPMNFLVYDGSVVIRTAPGGKLQALHSKPAVAFEVDGSDVWRHWSVVIRGDIVRMDADELIEASGALELFSWSPTAKHNFLRLKPDSISGRRFRKRGPTAAGEVEREATGAGEDEEARLHDEKPSPIPHYAPLE</sequence>
<comment type="caution">
    <text evidence="2">The sequence shown here is derived from an EMBL/GenBank/DDBJ whole genome shotgun (WGS) entry which is preliminary data.</text>
</comment>
<feature type="region of interest" description="Disordered" evidence="1">
    <location>
        <begin position="167"/>
        <end position="210"/>
    </location>
</feature>
<evidence type="ECO:0000256" key="1">
    <source>
        <dbReference type="SAM" id="MobiDB-lite"/>
    </source>
</evidence>
<dbReference type="Pfam" id="PF12900">
    <property type="entry name" value="Pyridox_ox_2"/>
    <property type="match status" value="1"/>
</dbReference>
<dbReference type="InterPro" id="IPR024747">
    <property type="entry name" value="Pyridox_Oxase-rel"/>
</dbReference>
<proteinExistence type="predicted"/>
<dbReference type="SUPFAM" id="SSF50475">
    <property type="entry name" value="FMN-binding split barrel"/>
    <property type="match status" value="1"/>
</dbReference>
<feature type="compositionally biased region" description="Pro residues" evidence="1">
    <location>
        <begin position="201"/>
        <end position="210"/>
    </location>
</feature>
<dbReference type="RefSeq" id="WP_337337698.1">
    <property type="nucleotide sequence ID" value="NZ_JBBDGL010000002.1"/>
</dbReference>
<feature type="compositionally biased region" description="Polar residues" evidence="1">
    <location>
        <begin position="1"/>
        <end position="21"/>
    </location>
</feature>
<name>A0ABU8LSM1_9MICO</name>
<dbReference type="InterPro" id="IPR012349">
    <property type="entry name" value="Split_barrel_FMN-bd"/>
</dbReference>
<dbReference type="Proteomes" id="UP001368654">
    <property type="component" value="Unassembled WGS sequence"/>
</dbReference>
<protein>
    <submittedName>
        <fullName evidence="2">Pyridoxamine 5'-phosphate oxidase family protein</fullName>
    </submittedName>
</protein>
<reference evidence="2 3" key="1">
    <citation type="submission" date="2024-02" db="EMBL/GenBank/DDBJ databases">
        <authorList>
            <person name="Saticioglu I.B."/>
        </authorList>
    </citation>
    <scope>NUCLEOTIDE SEQUENCE [LARGE SCALE GENOMIC DNA]</scope>
    <source>
        <strain evidence="2 3">Mu-86</strain>
    </source>
</reference>
<gene>
    <name evidence="2" type="ORF">WDU96_06515</name>
</gene>
<evidence type="ECO:0000313" key="2">
    <source>
        <dbReference type="EMBL" id="MEJ1155250.1"/>
    </source>
</evidence>